<dbReference type="CDD" id="cd00093">
    <property type="entry name" value="HTH_XRE"/>
    <property type="match status" value="1"/>
</dbReference>
<dbReference type="GO" id="GO:0003677">
    <property type="term" value="F:DNA binding"/>
    <property type="evidence" value="ECO:0007669"/>
    <property type="project" value="InterPro"/>
</dbReference>
<dbReference type="SUPFAM" id="SSF47413">
    <property type="entry name" value="lambda repressor-like DNA-binding domains"/>
    <property type="match status" value="1"/>
</dbReference>
<feature type="domain" description="HTH cro/C1-type" evidence="2">
    <location>
        <begin position="7"/>
        <end position="68"/>
    </location>
</feature>
<organism evidence="3">
    <name type="scientific">Myoviridae sp. ctMne5</name>
    <dbReference type="NCBI Taxonomy" id="2825089"/>
    <lineage>
        <taxon>Viruses</taxon>
        <taxon>Duplodnaviria</taxon>
        <taxon>Heunggongvirae</taxon>
        <taxon>Uroviricota</taxon>
        <taxon>Caudoviricetes</taxon>
    </lineage>
</organism>
<dbReference type="EMBL" id="BK015967">
    <property type="protein sequence ID" value="DAF87691.1"/>
    <property type="molecule type" value="Genomic_DNA"/>
</dbReference>
<reference evidence="3" key="1">
    <citation type="journal article" date="2021" name="Proc. Natl. Acad. Sci. U.S.A.">
        <title>A Catalog of Tens of Thousands of Viruses from Human Metagenomes Reveals Hidden Associations with Chronic Diseases.</title>
        <authorList>
            <person name="Tisza M.J."/>
            <person name="Buck C.B."/>
        </authorList>
    </citation>
    <scope>NUCLEOTIDE SEQUENCE</scope>
    <source>
        <strain evidence="3">CtMne5</strain>
    </source>
</reference>
<dbReference type="InterPro" id="IPR010982">
    <property type="entry name" value="Lambda_DNA-bd_dom_sf"/>
</dbReference>
<protein>
    <submittedName>
        <fullName evidence="3">Helix-turn-helix XRE-family like protein</fullName>
    </submittedName>
</protein>
<dbReference type="Gene3D" id="1.10.260.40">
    <property type="entry name" value="lambda repressor-like DNA-binding domains"/>
    <property type="match status" value="1"/>
</dbReference>
<feature type="region of interest" description="Disordered" evidence="1">
    <location>
        <begin position="139"/>
        <end position="161"/>
    </location>
</feature>
<dbReference type="Pfam" id="PF01381">
    <property type="entry name" value="HTH_3"/>
    <property type="match status" value="1"/>
</dbReference>
<dbReference type="PROSITE" id="PS50943">
    <property type="entry name" value="HTH_CROC1"/>
    <property type="match status" value="1"/>
</dbReference>
<evidence type="ECO:0000256" key="1">
    <source>
        <dbReference type="SAM" id="MobiDB-lite"/>
    </source>
</evidence>
<proteinExistence type="predicted"/>
<evidence type="ECO:0000313" key="3">
    <source>
        <dbReference type="EMBL" id="DAF87691.1"/>
    </source>
</evidence>
<evidence type="ECO:0000259" key="2">
    <source>
        <dbReference type="PROSITE" id="PS50943"/>
    </source>
</evidence>
<feature type="compositionally biased region" description="Basic and acidic residues" evidence="1">
    <location>
        <begin position="144"/>
        <end position="161"/>
    </location>
</feature>
<name>A0A8S5TZT0_9CAUD</name>
<sequence length="161" mass="17983">MTLGDIIKNYRDRNNITIGEFASACSLSKGYISMLENNINPRNNKPISPTLPSMAKVASGMGIELDTLLKMLDGKQSIQLIEDNADSIQAVSSSSQCKEIIEVCEQLSAHNQRKVLTYSKNLLSTQQMEDDLLPNAAHEMNPTEEQKKHADDVMKDDKEWI</sequence>
<dbReference type="InterPro" id="IPR001387">
    <property type="entry name" value="Cro/C1-type_HTH"/>
</dbReference>
<accession>A0A8S5TZT0</accession>
<dbReference type="SMART" id="SM00530">
    <property type="entry name" value="HTH_XRE"/>
    <property type="match status" value="1"/>
</dbReference>